<feature type="region of interest" description="Disordered" evidence="1">
    <location>
        <begin position="255"/>
        <end position="277"/>
    </location>
</feature>
<dbReference type="RefSeq" id="XP_067511664.1">
    <property type="nucleotide sequence ID" value="XM_067655563.1"/>
</dbReference>
<evidence type="ECO:0000256" key="1">
    <source>
        <dbReference type="SAM" id="MobiDB-lite"/>
    </source>
</evidence>
<keyword evidence="3" id="KW-1185">Reference proteome</keyword>
<name>I1BJ88_RHIO9</name>
<accession>I1BJ88</accession>
<proteinExistence type="predicted"/>
<dbReference type="EMBL" id="CH476732">
    <property type="protein sequence ID" value="EIE76268.1"/>
    <property type="molecule type" value="Genomic_DNA"/>
</dbReference>
<dbReference type="InParanoid" id="I1BJ88"/>
<evidence type="ECO:0000313" key="2">
    <source>
        <dbReference type="EMBL" id="EIE76268.1"/>
    </source>
</evidence>
<sequence>MFVPIYSYILSWCQPALPELNVSHSSLSSIITWLLTLLIIYCTAIKINLSSTVASDLISPPESMPDPFETEENKIRKKQTKKRKIKKTKQQPVKTKKKDELQVNKQGNNMKKESKEQDNKIPEQVKRIAEEEEEDQWINVQKKKNQYFVTPEKKLTINKDNSHHLIISPDTTPHQSEDETSNIRRKGWYSPFSTGLDLDILPKFTMDPLCQYKINFTPPSSPLIPNLLEKNQHQQPSSPKQSRIELLENHPFISTTHSHHQHNTLGPIGEKSKYSLK</sequence>
<dbReference type="VEuPathDB" id="FungiDB:RO3G_00972"/>
<dbReference type="Proteomes" id="UP000009138">
    <property type="component" value="Unassembled WGS sequence"/>
</dbReference>
<dbReference type="OrthoDB" id="2280875at2759"/>
<feature type="compositionally biased region" description="Basic and acidic residues" evidence="1">
    <location>
        <begin position="110"/>
        <end position="121"/>
    </location>
</feature>
<feature type="region of interest" description="Disordered" evidence="1">
    <location>
        <begin position="56"/>
        <end position="121"/>
    </location>
</feature>
<gene>
    <name evidence="2" type="ORF">RO3G_00972</name>
</gene>
<reference evidence="2 3" key="1">
    <citation type="journal article" date="2009" name="PLoS Genet.">
        <title>Genomic analysis of the basal lineage fungus Rhizopus oryzae reveals a whole-genome duplication.</title>
        <authorList>
            <person name="Ma L.-J."/>
            <person name="Ibrahim A.S."/>
            <person name="Skory C."/>
            <person name="Grabherr M.G."/>
            <person name="Burger G."/>
            <person name="Butler M."/>
            <person name="Elias M."/>
            <person name="Idnurm A."/>
            <person name="Lang B.F."/>
            <person name="Sone T."/>
            <person name="Abe A."/>
            <person name="Calvo S.E."/>
            <person name="Corrochano L.M."/>
            <person name="Engels R."/>
            <person name="Fu J."/>
            <person name="Hansberg W."/>
            <person name="Kim J.-M."/>
            <person name="Kodira C.D."/>
            <person name="Koehrsen M.J."/>
            <person name="Liu B."/>
            <person name="Miranda-Saavedra D."/>
            <person name="O'Leary S."/>
            <person name="Ortiz-Castellanos L."/>
            <person name="Poulter R."/>
            <person name="Rodriguez-Romero J."/>
            <person name="Ruiz-Herrera J."/>
            <person name="Shen Y.-Q."/>
            <person name="Zeng Q."/>
            <person name="Galagan J."/>
            <person name="Birren B.W."/>
            <person name="Cuomo C.A."/>
            <person name="Wickes B.L."/>
        </authorList>
    </citation>
    <scope>NUCLEOTIDE SEQUENCE [LARGE SCALE GENOMIC DNA]</scope>
    <source>
        <strain evidence="3">RA 99-880 / ATCC MYA-4621 / FGSC 9543 / NRRL 43880</strain>
    </source>
</reference>
<dbReference type="AlphaFoldDB" id="I1BJ88"/>
<feature type="compositionally biased region" description="Basic residues" evidence="1">
    <location>
        <begin position="75"/>
        <end position="89"/>
    </location>
</feature>
<feature type="region of interest" description="Disordered" evidence="1">
    <location>
        <begin position="223"/>
        <end position="242"/>
    </location>
</feature>
<evidence type="ECO:0000313" key="3">
    <source>
        <dbReference type="Proteomes" id="UP000009138"/>
    </source>
</evidence>
<dbReference type="GeneID" id="93607944"/>
<protein>
    <submittedName>
        <fullName evidence="2">Uncharacterized protein</fullName>
    </submittedName>
</protein>
<organism evidence="2 3">
    <name type="scientific">Rhizopus delemar (strain RA 99-880 / ATCC MYA-4621 / FGSC 9543 / NRRL 43880)</name>
    <name type="common">Mucormycosis agent</name>
    <name type="synonym">Rhizopus arrhizus var. delemar</name>
    <dbReference type="NCBI Taxonomy" id="246409"/>
    <lineage>
        <taxon>Eukaryota</taxon>
        <taxon>Fungi</taxon>
        <taxon>Fungi incertae sedis</taxon>
        <taxon>Mucoromycota</taxon>
        <taxon>Mucoromycotina</taxon>
        <taxon>Mucoromycetes</taxon>
        <taxon>Mucorales</taxon>
        <taxon>Mucorineae</taxon>
        <taxon>Rhizopodaceae</taxon>
        <taxon>Rhizopus</taxon>
    </lineage>
</organism>